<gene>
    <name evidence="2" type="ORF">TO10_v1_2760002</name>
</gene>
<proteinExistence type="predicted"/>
<accession>A0A0S4WNK2</accession>
<dbReference type="EMBL" id="LN899827">
    <property type="protein sequence ID" value="CUV48249.1"/>
    <property type="molecule type" value="Genomic_DNA"/>
</dbReference>
<feature type="compositionally biased region" description="Polar residues" evidence="1">
    <location>
        <begin position="39"/>
        <end position="49"/>
    </location>
</feature>
<protein>
    <recommendedName>
        <fullName evidence="3">Adhesin domain-containing protein</fullName>
    </recommendedName>
</protein>
<organism evidence="2">
    <name type="scientific">Ralstonia solanacearum</name>
    <name type="common">Pseudomonas solanacearum</name>
    <dbReference type="NCBI Taxonomy" id="305"/>
    <lineage>
        <taxon>Bacteria</taxon>
        <taxon>Pseudomonadati</taxon>
        <taxon>Pseudomonadota</taxon>
        <taxon>Betaproteobacteria</taxon>
        <taxon>Burkholderiales</taxon>
        <taxon>Burkholderiaceae</taxon>
        <taxon>Ralstonia</taxon>
        <taxon>Ralstonia solanacearum species complex</taxon>
    </lineage>
</organism>
<evidence type="ECO:0008006" key="3">
    <source>
        <dbReference type="Google" id="ProtNLM"/>
    </source>
</evidence>
<evidence type="ECO:0000313" key="2">
    <source>
        <dbReference type="EMBL" id="CUV48249.1"/>
    </source>
</evidence>
<reference evidence="2" key="1">
    <citation type="submission" date="2015-10" db="EMBL/GenBank/DDBJ databases">
        <authorList>
            <person name="Gilbert D.G."/>
        </authorList>
    </citation>
    <scope>NUCLEOTIDE SEQUENCE</scope>
    <source>
        <strain evidence="2">Phyl III-seqv23</strain>
    </source>
</reference>
<sequence>MQGDVGVDAVNSGALSVRKVRGNVSVARKGSGDIDVSDVTGSTRVPTDN</sequence>
<dbReference type="AlphaFoldDB" id="A0A0S4WNK2"/>
<feature type="region of interest" description="Disordered" evidence="1">
    <location>
        <begin position="28"/>
        <end position="49"/>
    </location>
</feature>
<name>A0A0S4WNK2_RALSL</name>
<evidence type="ECO:0000256" key="1">
    <source>
        <dbReference type="SAM" id="MobiDB-lite"/>
    </source>
</evidence>